<dbReference type="KEGG" id="vg:55606437"/>
<dbReference type="RefSeq" id="YP_009836198.1">
    <property type="nucleotide sequence ID" value="NC_048687.1"/>
</dbReference>
<sequence length="114" mass="12806">MIYIQLFAYLTDSPDFQIEASVKGSIITINGEDFDFNPLEDGQRLPYSAIDSPYFVPGTYVERKGRDLYMTLYLRVSADSPEELRNPAKPIVIPVASGKVKFPDTAPVEVKNEN</sequence>
<reference evidence="1 2" key="1">
    <citation type="journal article" date="2018" name="Arch. Virol.">
        <title>Genome sequence of the novel virulent bacteriophage PMBT14 with lytic activity against Pseudomonas fluorescens DSM 50090(R).</title>
        <authorList>
            <person name="Koberg S."/>
            <person name="Gieschler S."/>
            <person name="Brinks E."/>
            <person name="Wenning M."/>
            <person name="Neve H."/>
            <person name="Franz C.M."/>
        </authorList>
    </citation>
    <scope>NUCLEOTIDE SEQUENCE [LARGE SCALE GENOMIC DNA]</scope>
</reference>
<dbReference type="GeneID" id="55606437"/>
<proteinExistence type="predicted"/>
<dbReference type="Proteomes" id="UP000240618">
    <property type="component" value="Segment"/>
</dbReference>
<dbReference type="EMBL" id="MG596800">
    <property type="protein sequence ID" value="AUM59735.1"/>
    <property type="molecule type" value="Genomic_DNA"/>
</dbReference>
<evidence type="ECO:0000313" key="1">
    <source>
        <dbReference type="EMBL" id="AUM59735.1"/>
    </source>
</evidence>
<evidence type="ECO:0000313" key="2">
    <source>
        <dbReference type="Proteomes" id="UP000240618"/>
    </source>
</evidence>
<organism evidence="1 2">
    <name type="scientific">Pseudomonas phage PMBT14</name>
    <dbReference type="NCBI Taxonomy" id="2059855"/>
    <lineage>
        <taxon>Viruses</taxon>
        <taxon>Duplodnaviria</taxon>
        <taxon>Heunggongvirae</taxon>
        <taxon>Uroviricota</taxon>
        <taxon>Caudoviricetes</taxon>
        <taxon>Knuthellervirus</taxon>
        <taxon>Knuthellervirus PMBT14</taxon>
    </lineage>
</organism>
<protein>
    <submittedName>
        <fullName evidence="1">Uncharacterized protein</fullName>
    </submittedName>
</protein>
<keyword evidence="2" id="KW-1185">Reference proteome</keyword>
<accession>A0A2I6PI47</accession>
<name>A0A2I6PI47_9CAUD</name>